<gene>
    <name evidence="17" type="primary">pbpA</name>
    <name evidence="17" type="ORF">GCM10007925_00560</name>
</gene>
<keyword evidence="4" id="KW-0997">Cell inner membrane</keyword>
<dbReference type="SUPFAM" id="SSF56519">
    <property type="entry name" value="Penicillin binding protein dimerisation domain"/>
    <property type="match status" value="1"/>
</dbReference>
<keyword evidence="18" id="KW-1185">Reference proteome</keyword>
<proteinExistence type="predicted"/>
<evidence type="ECO:0000313" key="17">
    <source>
        <dbReference type="EMBL" id="GLR46345.1"/>
    </source>
</evidence>
<evidence type="ECO:0000259" key="15">
    <source>
        <dbReference type="Pfam" id="PF00905"/>
    </source>
</evidence>
<keyword evidence="12 14" id="KW-0472">Membrane</keyword>
<dbReference type="InterPro" id="IPR001460">
    <property type="entry name" value="PCN-bd_Tpept"/>
</dbReference>
<evidence type="ECO:0000256" key="5">
    <source>
        <dbReference type="ARBA" id="ARBA00022645"/>
    </source>
</evidence>
<evidence type="ECO:0000256" key="4">
    <source>
        <dbReference type="ARBA" id="ARBA00022519"/>
    </source>
</evidence>
<keyword evidence="5" id="KW-0121">Carboxypeptidase</keyword>
<evidence type="ECO:0000256" key="13">
    <source>
        <dbReference type="ARBA" id="ARBA00023316"/>
    </source>
</evidence>
<dbReference type="InterPro" id="IPR005311">
    <property type="entry name" value="PBP_dimer"/>
</dbReference>
<evidence type="ECO:0000256" key="6">
    <source>
        <dbReference type="ARBA" id="ARBA00022670"/>
    </source>
</evidence>
<evidence type="ECO:0000256" key="3">
    <source>
        <dbReference type="ARBA" id="ARBA00022475"/>
    </source>
</evidence>
<evidence type="ECO:0000256" key="1">
    <source>
        <dbReference type="ARBA" id="ARBA00004167"/>
    </source>
</evidence>
<protein>
    <submittedName>
        <fullName evidence="17">Peptidoglycan glycosyltransferase</fullName>
    </submittedName>
</protein>
<accession>A0ABQ5Z0Q9</accession>
<dbReference type="Gene3D" id="3.40.710.10">
    <property type="entry name" value="DD-peptidase/beta-lactamase superfamily"/>
    <property type="match status" value="1"/>
</dbReference>
<keyword evidence="9" id="KW-0133">Cell shape</keyword>
<keyword evidence="3" id="KW-1003">Cell membrane</keyword>
<dbReference type="PANTHER" id="PTHR30627:SF2">
    <property type="entry name" value="PEPTIDOGLYCAN D,D-TRANSPEPTIDASE MRDA"/>
    <property type="match status" value="1"/>
</dbReference>
<feature type="domain" description="Penicillin-binding protein transpeptidase" evidence="15">
    <location>
        <begin position="264"/>
        <end position="584"/>
    </location>
</feature>
<evidence type="ECO:0000256" key="11">
    <source>
        <dbReference type="ARBA" id="ARBA00022989"/>
    </source>
</evidence>
<sequence>MRRFTKVQADIVFSRRMLVVGGAQFAIAGTLIGRMGWLAIRENEKYNLLSEDNRVQLIIVPPRRGWIVDRAGKPIAINRSDFRVDIIPEQIKDKDRTVALLTQLLALQPDEVDRITRELATARSYQPIQVAENVPYERYAAITVRLPELPGVQPSRGFSRFYPTGPAVAHLVGYVGTPSAEDYQKTKDPLFLTPGFKIGKQGLEKTLEPNLRGIPGGQRIEVTAGGRLVKELEPKPDRSGQTVQLTIDAGLQEYAARRMGEESGALVALDVESGDVLAFVSMPAFDPNSFSSGIGRTEWKTLSDDDHLPLLNKVAQGLYPSGSTIKPAMALSFLRQGVDPKQRVHCPGGLRVGNRFFRCDAVHGSVDMHTAIERSCNTYFWAMGIRTDAEQWTEMVHTLGYGQQFPELPLSTQRFGTMPSPAWLQRKYERKWQAYDSANTSIGQGYVLVNPLQLAVMPARLATGRLIQPRLLLNGPRKEAPVVGADSEQLAVIRSAMAAVVNGSGTAVASKLPLDGVLMAGKTGTAQVYKLTTRGVANSNWRLRDHALFIAFAPADKPKYAIGCIIEHGGFGAASAAPIVRDTMTYLFDQQKAWAALAPFEKQWGGTLAERTARKAEAIKAAAAAAQAAARAQAGGA</sequence>
<dbReference type="PANTHER" id="PTHR30627">
    <property type="entry name" value="PEPTIDOGLYCAN D,D-TRANSPEPTIDASE"/>
    <property type="match status" value="1"/>
</dbReference>
<keyword evidence="11 14" id="KW-1133">Transmembrane helix</keyword>
<evidence type="ECO:0000256" key="12">
    <source>
        <dbReference type="ARBA" id="ARBA00023136"/>
    </source>
</evidence>
<keyword evidence="8" id="KW-0378">Hydrolase</keyword>
<dbReference type="EMBL" id="BSOO01000001">
    <property type="protein sequence ID" value="GLR46345.1"/>
    <property type="molecule type" value="Genomic_DNA"/>
</dbReference>
<dbReference type="InterPro" id="IPR012338">
    <property type="entry name" value="Beta-lactam/transpept-like"/>
</dbReference>
<keyword evidence="6" id="KW-0645">Protease</keyword>
<evidence type="ECO:0000256" key="8">
    <source>
        <dbReference type="ARBA" id="ARBA00022801"/>
    </source>
</evidence>
<dbReference type="Pfam" id="PF00905">
    <property type="entry name" value="Transpeptidase"/>
    <property type="match status" value="1"/>
</dbReference>
<evidence type="ECO:0000256" key="10">
    <source>
        <dbReference type="ARBA" id="ARBA00022984"/>
    </source>
</evidence>
<comment type="caution">
    <text evidence="17">The sequence shown here is derived from an EMBL/GenBank/DDBJ whole genome shotgun (WGS) entry which is preliminary data.</text>
</comment>
<dbReference type="NCBIfam" id="TIGR03423">
    <property type="entry name" value="pbp2_mrdA"/>
    <property type="match status" value="1"/>
</dbReference>
<dbReference type="InterPro" id="IPR036138">
    <property type="entry name" value="PBP_dimer_sf"/>
</dbReference>
<feature type="domain" description="Penicillin-binding protein dimerisation" evidence="16">
    <location>
        <begin position="60"/>
        <end position="232"/>
    </location>
</feature>
<dbReference type="InterPro" id="IPR017790">
    <property type="entry name" value="Penicillin-binding_protein_2"/>
</dbReference>
<keyword evidence="13" id="KW-0961">Cell wall biogenesis/degradation</keyword>
<keyword evidence="7 14" id="KW-0812">Transmembrane</keyword>
<organism evidence="17 18">
    <name type="scientific">Sphingomonas astaxanthinifaciens DSM 22298</name>
    <dbReference type="NCBI Taxonomy" id="1123267"/>
    <lineage>
        <taxon>Bacteria</taxon>
        <taxon>Pseudomonadati</taxon>
        <taxon>Pseudomonadota</taxon>
        <taxon>Alphaproteobacteria</taxon>
        <taxon>Sphingomonadales</taxon>
        <taxon>Sphingomonadaceae</taxon>
        <taxon>Sphingomonas</taxon>
    </lineage>
</organism>
<dbReference type="Gene3D" id="3.90.1310.10">
    <property type="entry name" value="Penicillin-binding protein 2a (Domain 2)"/>
    <property type="match status" value="1"/>
</dbReference>
<dbReference type="Gene3D" id="3.30.1390.30">
    <property type="entry name" value="Penicillin-binding protein 2a, domain 3"/>
    <property type="match status" value="1"/>
</dbReference>
<comment type="subcellular location">
    <subcellularLocation>
        <location evidence="2">Cell membrane</location>
    </subcellularLocation>
    <subcellularLocation>
        <location evidence="1">Membrane</location>
        <topology evidence="1">Single-pass membrane protein</topology>
    </subcellularLocation>
</comment>
<dbReference type="Proteomes" id="UP001156703">
    <property type="component" value="Unassembled WGS sequence"/>
</dbReference>
<dbReference type="InterPro" id="IPR050515">
    <property type="entry name" value="Beta-lactam/transpept"/>
</dbReference>
<evidence type="ECO:0000259" key="16">
    <source>
        <dbReference type="Pfam" id="PF03717"/>
    </source>
</evidence>
<evidence type="ECO:0000313" key="18">
    <source>
        <dbReference type="Proteomes" id="UP001156703"/>
    </source>
</evidence>
<dbReference type="RefSeq" id="WP_051676502.1">
    <property type="nucleotide sequence ID" value="NZ_BSOO01000001.1"/>
</dbReference>
<reference evidence="18" key="1">
    <citation type="journal article" date="2019" name="Int. J. Syst. Evol. Microbiol.">
        <title>The Global Catalogue of Microorganisms (GCM) 10K type strain sequencing project: providing services to taxonomists for standard genome sequencing and annotation.</title>
        <authorList>
            <consortium name="The Broad Institute Genomics Platform"/>
            <consortium name="The Broad Institute Genome Sequencing Center for Infectious Disease"/>
            <person name="Wu L."/>
            <person name="Ma J."/>
        </authorList>
    </citation>
    <scope>NUCLEOTIDE SEQUENCE [LARGE SCALE GENOMIC DNA]</scope>
    <source>
        <strain evidence="18">NBRC 102146</strain>
    </source>
</reference>
<feature type="transmembrane region" description="Helical" evidence="14">
    <location>
        <begin position="20"/>
        <end position="40"/>
    </location>
</feature>
<keyword evidence="10" id="KW-0573">Peptidoglycan synthesis</keyword>
<dbReference type="Pfam" id="PF03717">
    <property type="entry name" value="PBP_dimer"/>
    <property type="match status" value="1"/>
</dbReference>
<name>A0ABQ5Z0Q9_9SPHN</name>
<evidence type="ECO:0000256" key="7">
    <source>
        <dbReference type="ARBA" id="ARBA00022692"/>
    </source>
</evidence>
<evidence type="ECO:0000256" key="14">
    <source>
        <dbReference type="SAM" id="Phobius"/>
    </source>
</evidence>
<evidence type="ECO:0000256" key="9">
    <source>
        <dbReference type="ARBA" id="ARBA00022960"/>
    </source>
</evidence>
<evidence type="ECO:0000256" key="2">
    <source>
        <dbReference type="ARBA" id="ARBA00004236"/>
    </source>
</evidence>
<dbReference type="SUPFAM" id="SSF56601">
    <property type="entry name" value="beta-lactamase/transpeptidase-like"/>
    <property type="match status" value="1"/>
</dbReference>